<dbReference type="Proteomes" id="UP000076842">
    <property type="component" value="Unassembled WGS sequence"/>
</dbReference>
<keyword evidence="1" id="KW-0812">Transmembrane</keyword>
<dbReference type="AlphaFoldDB" id="A0A165FGN3"/>
<keyword evidence="3" id="KW-1185">Reference proteome</keyword>
<feature type="transmembrane region" description="Helical" evidence="1">
    <location>
        <begin position="90"/>
        <end position="113"/>
    </location>
</feature>
<proteinExistence type="predicted"/>
<dbReference type="EMBL" id="KV423973">
    <property type="protein sequence ID" value="KZT56717.1"/>
    <property type="molecule type" value="Genomic_DNA"/>
</dbReference>
<feature type="transmembrane region" description="Helical" evidence="1">
    <location>
        <begin position="57"/>
        <end position="78"/>
    </location>
</feature>
<evidence type="ECO:0000256" key="1">
    <source>
        <dbReference type="SAM" id="Phobius"/>
    </source>
</evidence>
<dbReference type="InParanoid" id="A0A165FGN3"/>
<keyword evidence="1" id="KW-0472">Membrane</keyword>
<accession>A0A165FGN3</accession>
<name>A0A165FGN3_9BASI</name>
<reference evidence="2 3" key="1">
    <citation type="journal article" date="2016" name="Mol. Biol. Evol.">
        <title>Comparative Genomics of Early-Diverging Mushroom-Forming Fungi Provides Insights into the Origins of Lignocellulose Decay Capabilities.</title>
        <authorList>
            <person name="Nagy L.G."/>
            <person name="Riley R."/>
            <person name="Tritt A."/>
            <person name="Adam C."/>
            <person name="Daum C."/>
            <person name="Floudas D."/>
            <person name="Sun H."/>
            <person name="Yadav J.S."/>
            <person name="Pangilinan J."/>
            <person name="Larsson K.H."/>
            <person name="Matsuura K."/>
            <person name="Barry K."/>
            <person name="Labutti K."/>
            <person name="Kuo R."/>
            <person name="Ohm R.A."/>
            <person name="Bhattacharya S.S."/>
            <person name="Shirouzu T."/>
            <person name="Yoshinaga Y."/>
            <person name="Martin F.M."/>
            <person name="Grigoriev I.V."/>
            <person name="Hibbett D.S."/>
        </authorList>
    </citation>
    <scope>NUCLEOTIDE SEQUENCE [LARGE SCALE GENOMIC DNA]</scope>
    <source>
        <strain evidence="2 3">HHB12733</strain>
    </source>
</reference>
<protein>
    <submittedName>
        <fullName evidence="2">Uncharacterized protein</fullName>
    </submittedName>
</protein>
<organism evidence="2 3">
    <name type="scientific">Calocera cornea HHB12733</name>
    <dbReference type="NCBI Taxonomy" id="1353952"/>
    <lineage>
        <taxon>Eukaryota</taxon>
        <taxon>Fungi</taxon>
        <taxon>Dikarya</taxon>
        <taxon>Basidiomycota</taxon>
        <taxon>Agaricomycotina</taxon>
        <taxon>Dacrymycetes</taxon>
        <taxon>Dacrymycetales</taxon>
        <taxon>Dacrymycetaceae</taxon>
        <taxon>Calocera</taxon>
    </lineage>
</organism>
<evidence type="ECO:0000313" key="3">
    <source>
        <dbReference type="Proteomes" id="UP000076842"/>
    </source>
</evidence>
<sequence length="128" mass="13508">MRCHNAITTRSCRSSPPISVPIITPFPVPVPIPVSIIPVPVPPAVARPIQVSVDLRSILITIALPTVLSVRVSSLVPITPAFPFSVVIPIPFMSAIPVSVTGWTIPITFTLAVRARDKPAFVVAASCA</sequence>
<keyword evidence="1" id="KW-1133">Transmembrane helix</keyword>
<gene>
    <name evidence="2" type="ORF">CALCODRAFT_308464</name>
</gene>
<evidence type="ECO:0000313" key="2">
    <source>
        <dbReference type="EMBL" id="KZT56717.1"/>
    </source>
</evidence>